<evidence type="ECO:0000256" key="2">
    <source>
        <dbReference type="ARBA" id="ARBA00022723"/>
    </source>
</evidence>
<evidence type="ECO:0000256" key="4">
    <source>
        <dbReference type="ARBA" id="ARBA00023002"/>
    </source>
</evidence>
<reference evidence="9" key="1">
    <citation type="journal article" date="2017" name="Genome Biol.">
        <title>Comparative genomics reveals high biological diversity and specific adaptations in the industrially and medically important fungal genus Aspergillus.</title>
        <authorList>
            <person name="de Vries R.P."/>
            <person name="Riley R."/>
            <person name="Wiebenga A."/>
            <person name="Aguilar-Osorio G."/>
            <person name="Amillis S."/>
            <person name="Uchima C.A."/>
            <person name="Anderluh G."/>
            <person name="Asadollahi M."/>
            <person name="Askin M."/>
            <person name="Barry K."/>
            <person name="Battaglia E."/>
            <person name="Bayram O."/>
            <person name="Benocci T."/>
            <person name="Braus-Stromeyer S.A."/>
            <person name="Caldana C."/>
            <person name="Canovas D."/>
            <person name="Cerqueira G.C."/>
            <person name="Chen F."/>
            <person name="Chen W."/>
            <person name="Choi C."/>
            <person name="Clum A."/>
            <person name="Dos Santos R.A."/>
            <person name="Damasio A.R."/>
            <person name="Diallinas G."/>
            <person name="Emri T."/>
            <person name="Fekete E."/>
            <person name="Flipphi M."/>
            <person name="Freyberg S."/>
            <person name="Gallo A."/>
            <person name="Gournas C."/>
            <person name="Habgood R."/>
            <person name="Hainaut M."/>
            <person name="Harispe M.L."/>
            <person name="Henrissat B."/>
            <person name="Hilden K.S."/>
            <person name="Hope R."/>
            <person name="Hossain A."/>
            <person name="Karabika E."/>
            <person name="Karaffa L."/>
            <person name="Karanyi Z."/>
            <person name="Krasevec N."/>
            <person name="Kuo A."/>
            <person name="Kusch H."/>
            <person name="LaButti K."/>
            <person name="Lagendijk E.L."/>
            <person name="Lapidus A."/>
            <person name="Levasseur A."/>
            <person name="Lindquist E."/>
            <person name="Lipzen A."/>
            <person name="Logrieco A.F."/>
            <person name="MacCabe A."/>
            <person name="Maekelae M.R."/>
            <person name="Malavazi I."/>
            <person name="Melin P."/>
            <person name="Meyer V."/>
            <person name="Mielnichuk N."/>
            <person name="Miskei M."/>
            <person name="Molnar A.P."/>
            <person name="Mule G."/>
            <person name="Ngan C.Y."/>
            <person name="Orejas M."/>
            <person name="Orosz E."/>
            <person name="Ouedraogo J.P."/>
            <person name="Overkamp K.M."/>
            <person name="Park H.-S."/>
            <person name="Perrone G."/>
            <person name="Piumi F."/>
            <person name="Punt P.J."/>
            <person name="Ram A.F."/>
            <person name="Ramon A."/>
            <person name="Rauscher S."/>
            <person name="Record E."/>
            <person name="Riano-Pachon D.M."/>
            <person name="Robert V."/>
            <person name="Roehrig J."/>
            <person name="Ruller R."/>
            <person name="Salamov A."/>
            <person name="Salih N.S."/>
            <person name="Samson R.A."/>
            <person name="Sandor E."/>
            <person name="Sanguinetti M."/>
            <person name="Schuetze T."/>
            <person name="Sepcic K."/>
            <person name="Shelest E."/>
            <person name="Sherlock G."/>
            <person name="Sophianopoulou V."/>
            <person name="Squina F.M."/>
            <person name="Sun H."/>
            <person name="Susca A."/>
            <person name="Todd R.B."/>
            <person name="Tsang A."/>
            <person name="Unkles S.E."/>
            <person name="van de Wiele N."/>
            <person name="van Rossen-Uffink D."/>
            <person name="Oliveira J.V."/>
            <person name="Vesth T.C."/>
            <person name="Visser J."/>
            <person name="Yu J.-H."/>
            <person name="Zhou M."/>
            <person name="Andersen M.R."/>
            <person name="Archer D.B."/>
            <person name="Baker S.E."/>
            <person name="Benoit I."/>
            <person name="Brakhage A.A."/>
            <person name="Braus G.H."/>
            <person name="Fischer R."/>
            <person name="Frisvad J.C."/>
            <person name="Goldman G.H."/>
            <person name="Houbraken J."/>
            <person name="Oakley B."/>
            <person name="Pocsi I."/>
            <person name="Scazzocchio C."/>
            <person name="Seiboth B."/>
            <person name="vanKuyk P.A."/>
            <person name="Wortman J."/>
            <person name="Dyer P.S."/>
            <person name="Grigoriev I.V."/>
        </authorList>
    </citation>
    <scope>NUCLEOTIDE SEQUENCE [LARGE SCALE GENOMIC DNA]</scope>
    <source>
        <strain evidence="9">CBS 506.65</strain>
    </source>
</reference>
<evidence type="ECO:0000259" key="7">
    <source>
        <dbReference type="SMART" id="SM00702"/>
    </source>
</evidence>
<dbReference type="GO" id="GO:0031418">
    <property type="term" value="F:L-ascorbic acid binding"/>
    <property type="evidence" value="ECO:0007669"/>
    <property type="project" value="InterPro"/>
</dbReference>
<evidence type="ECO:0000256" key="1">
    <source>
        <dbReference type="ARBA" id="ARBA00001961"/>
    </source>
</evidence>
<dbReference type="GO" id="GO:0005506">
    <property type="term" value="F:iron ion binding"/>
    <property type="evidence" value="ECO:0007669"/>
    <property type="project" value="InterPro"/>
</dbReference>
<feature type="domain" description="Prolyl 4-hydroxylase alpha subunit" evidence="7">
    <location>
        <begin position="35"/>
        <end position="272"/>
    </location>
</feature>
<organism evidence="8 9">
    <name type="scientific">Penicilliopsis zonata CBS 506.65</name>
    <dbReference type="NCBI Taxonomy" id="1073090"/>
    <lineage>
        <taxon>Eukaryota</taxon>
        <taxon>Fungi</taxon>
        <taxon>Dikarya</taxon>
        <taxon>Ascomycota</taxon>
        <taxon>Pezizomycotina</taxon>
        <taxon>Eurotiomycetes</taxon>
        <taxon>Eurotiomycetidae</taxon>
        <taxon>Eurotiales</taxon>
        <taxon>Aspergillaceae</taxon>
        <taxon>Penicilliopsis</taxon>
    </lineage>
</organism>
<accession>A0A1L9ST24</accession>
<dbReference type="InterPro" id="IPR006620">
    <property type="entry name" value="Pro_4_hyd_alph"/>
</dbReference>
<keyword evidence="4" id="KW-0560">Oxidoreductase</keyword>
<keyword evidence="9" id="KW-1185">Reference proteome</keyword>
<dbReference type="GO" id="GO:0005783">
    <property type="term" value="C:endoplasmic reticulum"/>
    <property type="evidence" value="ECO:0007669"/>
    <property type="project" value="TreeGrafter"/>
</dbReference>
<feature type="region of interest" description="Disordered" evidence="6">
    <location>
        <begin position="193"/>
        <end position="217"/>
    </location>
</feature>
<keyword evidence="5" id="KW-0408">Iron</keyword>
<dbReference type="RefSeq" id="XP_022584865.1">
    <property type="nucleotide sequence ID" value="XM_022727914.1"/>
</dbReference>
<evidence type="ECO:0000313" key="9">
    <source>
        <dbReference type="Proteomes" id="UP000184188"/>
    </source>
</evidence>
<keyword evidence="2" id="KW-0479">Metal-binding</keyword>
<dbReference type="OrthoDB" id="69177at2759"/>
<dbReference type="GO" id="GO:0004656">
    <property type="term" value="F:procollagen-proline 4-dioxygenase activity"/>
    <property type="evidence" value="ECO:0007669"/>
    <property type="project" value="TreeGrafter"/>
</dbReference>
<dbReference type="InterPro" id="IPR045054">
    <property type="entry name" value="P4HA-like"/>
</dbReference>
<sequence>MASLRNFLLQPARNATLRRIDFTQTTPPIPAFKDHFAVVIDDFMTEAECKELLRLATTTGPWERAMINVGNGKQTMSVETRDCGRIIWDNPEIAQRIFDRLVPFFRECGLEEIRNQPLVTGLGSARRGEVFHLSQLNERLRFLRYEGGEYFRPHWDGCYLTPDGSERSLYTIHLYLDGSGEQDIQELEKAIKKLSKHPQQPRREEDEGRTDRAETETLLGGATSFTDSWTTEDAVRVFPRAGSVLIFQQRNLLHGGDDVFRGVKHTMRTDLMYRVVE</sequence>
<keyword evidence="3" id="KW-0223">Dioxygenase</keyword>
<dbReference type="PANTHER" id="PTHR10869:SF241">
    <property type="entry name" value="FE2OG DIOXYGENASE DOMAIN-CONTAINING PROTEIN"/>
    <property type="match status" value="1"/>
</dbReference>
<dbReference type="EMBL" id="KV878337">
    <property type="protein sequence ID" value="OJJ50355.1"/>
    <property type="molecule type" value="Genomic_DNA"/>
</dbReference>
<dbReference type="SMART" id="SM00702">
    <property type="entry name" value="P4Hc"/>
    <property type="match status" value="1"/>
</dbReference>
<evidence type="ECO:0000256" key="5">
    <source>
        <dbReference type="ARBA" id="ARBA00023004"/>
    </source>
</evidence>
<dbReference type="GeneID" id="34614378"/>
<feature type="compositionally biased region" description="Basic and acidic residues" evidence="6">
    <location>
        <begin position="201"/>
        <end position="215"/>
    </location>
</feature>
<evidence type="ECO:0000313" key="8">
    <source>
        <dbReference type="EMBL" id="OJJ50355.1"/>
    </source>
</evidence>
<proteinExistence type="predicted"/>
<dbReference type="STRING" id="1073090.A0A1L9ST24"/>
<protein>
    <recommendedName>
        <fullName evidence="7">Prolyl 4-hydroxylase alpha subunit domain-containing protein</fullName>
    </recommendedName>
</protein>
<evidence type="ECO:0000256" key="3">
    <source>
        <dbReference type="ARBA" id="ARBA00022964"/>
    </source>
</evidence>
<dbReference type="PANTHER" id="PTHR10869">
    <property type="entry name" value="PROLYL 4-HYDROXYLASE ALPHA SUBUNIT"/>
    <property type="match status" value="1"/>
</dbReference>
<dbReference type="Gene3D" id="2.60.120.620">
    <property type="entry name" value="q2cbj1_9rhob like domain"/>
    <property type="match status" value="1"/>
</dbReference>
<comment type="cofactor">
    <cofactor evidence="1">
        <name>L-ascorbate</name>
        <dbReference type="ChEBI" id="CHEBI:38290"/>
    </cofactor>
</comment>
<dbReference type="VEuPathDB" id="FungiDB:ASPZODRAFT_23008"/>
<evidence type="ECO:0000256" key="6">
    <source>
        <dbReference type="SAM" id="MobiDB-lite"/>
    </source>
</evidence>
<name>A0A1L9ST24_9EURO</name>
<gene>
    <name evidence="8" type="ORF">ASPZODRAFT_23008</name>
</gene>
<dbReference type="AlphaFoldDB" id="A0A1L9ST24"/>
<dbReference type="Proteomes" id="UP000184188">
    <property type="component" value="Unassembled WGS sequence"/>
</dbReference>